<feature type="signal peptide" evidence="1">
    <location>
        <begin position="1"/>
        <end position="20"/>
    </location>
</feature>
<accession>A0AAD1WTQ6</accession>
<feature type="chain" id="PRO_5041979747" description="UPAR/Ly6 domain-containing protein" evidence="1">
    <location>
        <begin position="21"/>
        <end position="124"/>
    </location>
</feature>
<evidence type="ECO:0000259" key="2">
    <source>
        <dbReference type="SMART" id="SM00134"/>
    </source>
</evidence>
<feature type="domain" description="UPAR/Ly6" evidence="2">
    <location>
        <begin position="21"/>
        <end position="105"/>
    </location>
</feature>
<reference evidence="3" key="1">
    <citation type="submission" date="2022-03" db="EMBL/GenBank/DDBJ databases">
        <authorList>
            <person name="Alioto T."/>
            <person name="Alioto T."/>
            <person name="Gomez Garrido J."/>
        </authorList>
    </citation>
    <scope>NUCLEOTIDE SEQUENCE</scope>
</reference>
<evidence type="ECO:0000313" key="4">
    <source>
        <dbReference type="Proteomes" id="UP001295444"/>
    </source>
</evidence>
<proteinExistence type="predicted"/>
<dbReference type="EMBL" id="OW240922">
    <property type="protein sequence ID" value="CAH2322788.1"/>
    <property type="molecule type" value="Genomic_DNA"/>
</dbReference>
<dbReference type="InterPro" id="IPR016054">
    <property type="entry name" value="LY6_UPA_recep-like"/>
</dbReference>
<dbReference type="AlphaFoldDB" id="A0AAD1WTQ6"/>
<dbReference type="SUPFAM" id="SSF57302">
    <property type="entry name" value="Snake toxin-like"/>
    <property type="match status" value="1"/>
</dbReference>
<dbReference type="InterPro" id="IPR045860">
    <property type="entry name" value="Snake_toxin-like_sf"/>
</dbReference>
<keyword evidence="1" id="KW-0732">Signal</keyword>
<protein>
    <recommendedName>
        <fullName evidence="2">UPAR/Ly6 domain-containing protein</fullName>
    </recommendedName>
</protein>
<dbReference type="Pfam" id="PF00021">
    <property type="entry name" value="UPAR_LY6"/>
    <property type="match status" value="1"/>
</dbReference>
<name>A0AAD1WTQ6_PELCU</name>
<dbReference type="SMART" id="SM00134">
    <property type="entry name" value="LU"/>
    <property type="match status" value="1"/>
</dbReference>
<evidence type="ECO:0000313" key="3">
    <source>
        <dbReference type="EMBL" id="CAH2322788.1"/>
    </source>
</evidence>
<gene>
    <name evidence="3" type="ORF">PECUL_23A015816</name>
</gene>
<dbReference type="CDD" id="cd23553">
    <property type="entry name" value="TFP_LU_ECD_Ly6PGE"/>
    <property type="match status" value="1"/>
</dbReference>
<dbReference type="Gene3D" id="2.10.60.10">
    <property type="entry name" value="CD59"/>
    <property type="match status" value="1"/>
</dbReference>
<organism evidence="3 4">
    <name type="scientific">Pelobates cultripes</name>
    <name type="common">Western spadefoot toad</name>
    <dbReference type="NCBI Taxonomy" id="61616"/>
    <lineage>
        <taxon>Eukaryota</taxon>
        <taxon>Metazoa</taxon>
        <taxon>Chordata</taxon>
        <taxon>Craniata</taxon>
        <taxon>Vertebrata</taxon>
        <taxon>Euteleostomi</taxon>
        <taxon>Amphibia</taxon>
        <taxon>Batrachia</taxon>
        <taxon>Anura</taxon>
        <taxon>Pelobatoidea</taxon>
        <taxon>Pelobatidae</taxon>
        <taxon>Pelobates</taxon>
    </lineage>
</organism>
<evidence type="ECO:0000256" key="1">
    <source>
        <dbReference type="SAM" id="SignalP"/>
    </source>
</evidence>
<sequence>MLLVYTLLLISVLAIQQGGGLQCFSCVGANDHDCNRHGSIQCPRDSDACAVVRGQSTGVMKSCSFKSFCDRALQDASKTPGVNVNCCFSNNCNSGSQGSSSQPNASYARLLASLAIGFCLLIIS</sequence>
<dbReference type="Proteomes" id="UP001295444">
    <property type="component" value="Chromosome 11"/>
</dbReference>
<keyword evidence="4" id="KW-1185">Reference proteome</keyword>